<protein>
    <submittedName>
        <fullName evidence="6 7">Heat shock 70 kDa protein 12A-like isoform X1</fullName>
    </submittedName>
</protein>
<evidence type="ECO:0000256" key="4">
    <source>
        <dbReference type="SAM" id="MobiDB-lite"/>
    </source>
</evidence>
<organism evidence="5 7">
    <name type="scientific">Crassostrea virginica</name>
    <name type="common">Eastern oyster</name>
    <dbReference type="NCBI Taxonomy" id="6565"/>
    <lineage>
        <taxon>Eukaryota</taxon>
        <taxon>Metazoa</taxon>
        <taxon>Spiralia</taxon>
        <taxon>Lophotrochozoa</taxon>
        <taxon>Mollusca</taxon>
        <taxon>Bivalvia</taxon>
        <taxon>Autobranchia</taxon>
        <taxon>Pteriomorphia</taxon>
        <taxon>Ostreida</taxon>
        <taxon>Ostreoidea</taxon>
        <taxon>Ostreidae</taxon>
        <taxon>Crassostrea</taxon>
    </lineage>
</organism>
<comment type="similarity">
    <text evidence="1">Belongs to the heat shock protein 70 family.</text>
</comment>
<keyword evidence="2" id="KW-0547">Nucleotide-binding</keyword>
<dbReference type="SUPFAM" id="SSF53067">
    <property type="entry name" value="Actin-like ATPase domain"/>
    <property type="match status" value="2"/>
</dbReference>
<evidence type="ECO:0000313" key="7">
    <source>
        <dbReference type="RefSeq" id="XP_022324659.1"/>
    </source>
</evidence>
<dbReference type="GO" id="GO:0005524">
    <property type="term" value="F:ATP binding"/>
    <property type="evidence" value="ECO:0007669"/>
    <property type="project" value="UniProtKB-KW"/>
</dbReference>
<dbReference type="Pfam" id="PF00012">
    <property type="entry name" value="HSP70"/>
    <property type="match status" value="1"/>
</dbReference>
<keyword evidence="5" id="KW-1185">Reference proteome</keyword>
<feature type="compositionally biased region" description="Basic and acidic residues" evidence="4">
    <location>
        <begin position="20"/>
        <end position="29"/>
    </location>
</feature>
<dbReference type="InterPro" id="IPR043129">
    <property type="entry name" value="ATPase_NBD"/>
</dbReference>
<dbReference type="OrthoDB" id="2963168at2759"/>
<dbReference type="RefSeq" id="XP_022324659.1">
    <property type="nucleotide sequence ID" value="XM_022468951.1"/>
</dbReference>
<dbReference type="GeneID" id="111125317"/>
<sequence length="645" mass="72452">MGNKQSKTVSGSPSPNMSTRKTEKTKEEPNSENVDTNQESDNSENSLHDESENLVPFDPLKLEDGDGNESSRLIVAAIDFGTHGSGFAFCTRAGYKKDFQKELYSWNTEINNTLKAHTTLLMMPNGKDYKSFGNKAESDYLELTREEQKKHYLFRQFKMMLFNNQNLSETLTLKDITEKELPAVDVFAAAIRYFKESVENKINAGSSKVFNDDDIHWVITVPAIWGLRSKEFMRKAAEKAGLDATTVSLALEPEAASMYCRRVPVTISTRKDGAKQIASLQTGSKYLVVDLGGGTIDVTAHEVLEDGGLKELHQATGGYYGGTCVNDEIMSFFKRLFGAPVLMTLKNEHPGDYLQLMNDIEMKKCTFNCNAHQKTYNLNIPASLMDAFEKYSECPIREDLKNTTFAKDVSIISDKMKISKELFETFFQRSLENIVRIIKEILDSAEMSDVNTLLVVGGYAESSLIKDTLTTLFSDKNVVIPTNPSLCVLKGAIIFGFEPKLIDSRVCRYTYGIAKLGIWQKGDPEGKKLPEMTRRGRYWCDGVFDKHIEVGQVVKVGEFQDPKEYFVEKGQEFALLDFYASSEKNPRFVDEPSCTHVGSFVLELSGNESRKNILVRIGFGGTELEVEALEEDTGRVYKSCCHFLP</sequence>
<evidence type="ECO:0000256" key="1">
    <source>
        <dbReference type="ARBA" id="ARBA00007381"/>
    </source>
</evidence>
<proteinExistence type="inferred from homology"/>
<dbReference type="Proteomes" id="UP000694844">
    <property type="component" value="Chromosome 3"/>
</dbReference>
<dbReference type="KEGG" id="cvn:111125317"/>
<dbReference type="PANTHER" id="PTHR14187">
    <property type="entry name" value="ALPHA KINASE/ELONGATION FACTOR 2 KINASE"/>
    <property type="match status" value="1"/>
</dbReference>
<feature type="region of interest" description="Disordered" evidence="4">
    <location>
        <begin position="1"/>
        <end position="65"/>
    </location>
</feature>
<dbReference type="AlphaFoldDB" id="A0A8B8DAQ9"/>
<reference evidence="6 7" key="1">
    <citation type="submission" date="2025-04" db="UniProtKB">
        <authorList>
            <consortium name="RefSeq"/>
        </authorList>
    </citation>
    <scope>IDENTIFICATION</scope>
    <source>
        <tissue evidence="6 7">Whole sample</tissue>
    </source>
</reference>
<accession>A0A8B8DAQ9</accession>
<dbReference type="InterPro" id="IPR013126">
    <property type="entry name" value="Hsp_70_fam"/>
</dbReference>
<evidence type="ECO:0000256" key="2">
    <source>
        <dbReference type="ARBA" id="ARBA00022741"/>
    </source>
</evidence>
<dbReference type="CDD" id="cd10229">
    <property type="entry name" value="ASKHA_NBD_HSP70_HSPA12"/>
    <property type="match status" value="1"/>
</dbReference>
<dbReference type="RefSeq" id="XP_022324658.1">
    <property type="nucleotide sequence ID" value="XM_022468950.1"/>
</dbReference>
<dbReference type="GO" id="GO:0140662">
    <property type="term" value="F:ATP-dependent protein folding chaperone"/>
    <property type="evidence" value="ECO:0007669"/>
    <property type="project" value="InterPro"/>
</dbReference>
<name>A0A8B8DAQ9_CRAVI</name>
<evidence type="ECO:0000313" key="5">
    <source>
        <dbReference type="Proteomes" id="UP000694844"/>
    </source>
</evidence>
<feature type="compositionally biased region" description="Polar residues" evidence="4">
    <location>
        <begin position="1"/>
        <end position="19"/>
    </location>
</feature>
<keyword evidence="3" id="KW-0067">ATP-binding</keyword>
<gene>
    <name evidence="6 7" type="primary">LOC111125317</name>
</gene>
<evidence type="ECO:0000256" key="3">
    <source>
        <dbReference type="ARBA" id="ARBA00022840"/>
    </source>
</evidence>
<evidence type="ECO:0000313" key="6">
    <source>
        <dbReference type="RefSeq" id="XP_022324658.1"/>
    </source>
</evidence>
<dbReference type="PANTHER" id="PTHR14187:SF5">
    <property type="entry name" value="HEAT SHOCK 70 KDA PROTEIN 12A"/>
    <property type="match status" value="1"/>
</dbReference>
<feature type="compositionally biased region" description="Polar residues" evidence="4">
    <location>
        <begin position="31"/>
        <end position="45"/>
    </location>
</feature>
<dbReference type="Gene3D" id="3.30.420.40">
    <property type="match status" value="2"/>
</dbReference>
<dbReference type="Gene3D" id="3.90.640.10">
    <property type="entry name" value="Actin, Chain A, domain 4"/>
    <property type="match status" value="1"/>
</dbReference>